<name>A0A090D2G0_9BACT</name>
<evidence type="ECO:0000313" key="2">
    <source>
        <dbReference type="Proteomes" id="UP000031552"/>
    </source>
</evidence>
<protein>
    <submittedName>
        <fullName evidence="1">Uncharacterized protein</fullName>
    </submittedName>
</protein>
<proteinExistence type="predicted"/>
<reference evidence="1" key="2">
    <citation type="submission" date="2014-09" db="EMBL/GenBank/DDBJ databases">
        <title>Criblamydia sequanensis harbors a mega-plasmid encoding arsenite resistance.</title>
        <authorList>
            <person name="Bertelli C."/>
            <person name="Goesmann A."/>
            <person name="Greub G."/>
        </authorList>
    </citation>
    <scope>NUCLEOTIDE SEQUENCE [LARGE SCALE GENOMIC DNA]</scope>
    <source>
        <strain evidence="1">CRIB-18</strain>
    </source>
</reference>
<dbReference type="EMBL" id="CCEJ010000007">
    <property type="protein sequence ID" value="CDR34308.1"/>
    <property type="molecule type" value="Genomic_DNA"/>
</dbReference>
<dbReference type="PANTHER" id="PTHR35882:SF1">
    <property type="match status" value="1"/>
</dbReference>
<comment type="caution">
    <text evidence="1">The sequence shown here is derived from an EMBL/GenBank/DDBJ whole genome shotgun (WGS) entry which is preliminary data.</text>
</comment>
<organism evidence="1 2">
    <name type="scientific">Candidatus Criblamydia sequanensis CRIB-18</name>
    <dbReference type="NCBI Taxonomy" id="1437425"/>
    <lineage>
        <taxon>Bacteria</taxon>
        <taxon>Pseudomonadati</taxon>
        <taxon>Chlamydiota</taxon>
        <taxon>Chlamydiia</taxon>
        <taxon>Parachlamydiales</taxon>
        <taxon>Candidatus Criblamydiaceae</taxon>
        <taxon>Candidatus Criblamydia</taxon>
    </lineage>
</organism>
<dbReference type="OrthoDB" id="7292394at2"/>
<dbReference type="PANTHER" id="PTHR35882">
    <property type="entry name" value="PELA"/>
    <property type="match status" value="1"/>
</dbReference>
<reference evidence="1" key="1">
    <citation type="submission" date="2013-12" db="EMBL/GenBank/DDBJ databases">
        <authorList>
            <person name="Linke B."/>
        </authorList>
    </citation>
    <scope>NUCLEOTIDE SEQUENCE [LARGE SCALE GENOMIC DNA]</scope>
    <source>
        <strain evidence="1">CRIB-18</strain>
    </source>
</reference>
<evidence type="ECO:0000313" key="1">
    <source>
        <dbReference type="EMBL" id="CDR34308.1"/>
    </source>
</evidence>
<sequence>MKLTKVKIFLLFYFSLCLIHPLETIQELKREVIAPYSRSKIEDPWFTYAFQYATTPLEHLGLIVKFKDIKELSDFKETKNVNAILLFEMPQMEFEEAQILLTFLIESLKKNIKVILIGTPPWDNLRYARNIELQIEDFWSLFGLKMESDWIVYTYNIKLQMNGFEFFDFEREFGPILEPFPIVKSTSQDTIEILSAYTKQDKKVSCLASYSPRGAYISQGYALFENTYGGKDYKKWYLNPFTFFSKALDLSLFPKPDTTTLCGKRIFYSQIDGDGWNNKSEINLPDKTNPSSSEVIYEEILKKNPYLPVSVAVIGADVDFEWVGTEESQKIARKIYELDWIQPATHTYSHPFDWNFFKNYTPQKEEPFLSFYSFGTWKKRSFMTSFWNLLGFPSKNAEEESDAPFEYPILEEGYTVPRAFANMPFNLNQEIQGSISKIETLLPKGKKVESLHWSGNCRPFFKALYLVKQANIPQINGGGTRFDGEFPSYGDVKPLARIVNGLIQPFSSMANENEYTDFWKTRFFAFNQLQVTWNTTGIPIRLRPIDLYYHMYSGEKLASLSALKENISALSKKEIIPVETSFFAKLIKSFYQAAIIKLSDNEFKIDNRGFVNTLRWDKSFLKCVDFDASKGVIGQRHLHGSLYVFLDPSIKDPSIQLKEHLQIGNLPMASKPYLVSSTYALSNFKTDENNNVQVYLSGYGPLRMVWKVPQEGLYSINFKGRKENIESQKGLLELNIDTVYEKKERFSFSLLKN</sequence>
<dbReference type="STRING" id="1437425.CSEC_1494"/>
<accession>A0A090D2G0</accession>
<gene>
    <name evidence="1" type="ORF">CSEC_1494</name>
</gene>
<keyword evidence="2" id="KW-1185">Reference proteome</keyword>
<dbReference type="RefSeq" id="WP_041017853.1">
    <property type="nucleotide sequence ID" value="NZ_CCEJ010000007.1"/>
</dbReference>
<dbReference type="AlphaFoldDB" id="A0A090D2G0"/>
<dbReference type="eggNOG" id="COG3868">
    <property type="taxonomic scope" value="Bacteria"/>
</dbReference>
<dbReference type="Proteomes" id="UP000031552">
    <property type="component" value="Unassembled WGS sequence"/>
</dbReference>